<dbReference type="PANTHER" id="PTHR14363:SF38">
    <property type="entry name" value="GLUCURONIDASE 2-RELATED"/>
    <property type="match status" value="1"/>
</dbReference>
<proteinExistence type="predicted"/>
<dbReference type="AlphaFoldDB" id="A0AA35YW84"/>
<gene>
    <name evidence="1" type="ORF">LSALG_LOCUS20987</name>
</gene>
<reference evidence="1" key="1">
    <citation type="submission" date="2023-04" db="EMBL/GenBank/DDBJ databases">
        <authorList>
            <person name="Vijverberg K."/>
            <person name="Xiong W."/>
            <person name="Schranz E."/>
        </authorList>
    </citation>
    <scope>NUCLEOTIDE SEQUENCE</scope>
</reference>
<dbReference type="GO" id="GO:0004566">
    <property type="term" value="F:beta-glucuronidase activity"/>
    <property type="evidence" value="ECO:0007669"/>
    <property type="project" value="TreeGrafter"/>
</dbReference>
<evidence type="ECO:0000313" key="1">
    <source>
        <dbReference type="EMBL" id="CAI9281279.1"/>
    </source>
</evidence>
<keyword evidence="2" id="KW-1185">Reference proteome</keyword>
<dbReference type="PANTHER" id="PTHR14363">
    <property type="entry name" value="HEPARANASE-RELATED"/>
    <property type="match status" value="1"/>
</dbReference>
<evidence type="ECO:0000313" key="2">
    <source>
        <dbReference type="Proteomes" id="UP001177003"/>
    </source>
</evidence>
<dbReference type="Pfam" id="PF03662">
    <property type="entry name" value="Glyco_hydro_79n"/>
    <property type="match status" value="2"/>
</dbReference>
<dbReference type="GO" id="GO:0009505">
    <property type="term" value="C:plant-type cell wall"/>
    <property type="evidence" value="ECO:0007669"/>
    <property type="project" value="TreeGrafter"/>
</dbReference>
<dbReference type="InterPro" id="IPR005199">
    <property type="entry name" value="Glyco_hydro_79"/>
</dbReference>
<name>A0AA35YW84_LACSI</name>
<dbReference type="EMBL" id="OX465080">
    <property type="protein sequence ID" value="CAI9281279.1"/>
    <property type="molecule type" value="Genomic_DNA"/>
</dbReference>
<dbReference type="Proteomes" id="UP001177003">
    <property type="component" value="Chromosome 4"/>
</dbReference>
<accession>A0AA35YW84</accession>
<protein>
    <submittedName>
        <fullName evidence="1">Uncharacterized protein</fullName>
    </submittedName>
</protein>
<dbReference type="GO" id="GO:0016020">
    <property type="term" value="C:membrane"/>
    <property type="evidence" value="ECO:0007669"/>
    <property type="project" value="InterPro"/>
</dbReference>
<organism evidence="1 2">
    <name type="scientific">Lactuca saligna</name>
    <name type="common">Willowleaf lettuce</name>
    <dbReference type="NCBI Taxonomy" id="75948"/>
    <lineage>
        <taxon>Eukaryota</taxon>
        <taxon>Viridiplantae</taxon>
        <taxon>Streptophyta</taxon>
        <taxon>Embryophyta</taxon>
        <taxon>Tracheophyta</taxon>
        <taxon>Spermatophyta</taxon>
        <taxon>Magnoliopsida</taxon>
        <taxon>eudicotyledons</taxon>
        <taxon>Gunneridae</taxon>
        <taxon>Pentapetalae</taxon>
        <taxon>asterids</taxon>
        <taxon>campanulids</taxon>
        <taxon>Asterales</taxon>
        <taxon>Asteraceae</taxon>
        <taxon>Cichorioideae</taxon>
        <taxon>Cichorieae</taxon>
        <taxon>Lactucinae</taxon>
        <taxon>Lactuca</taxon>
    </lineage>
</organism>
<sequence length="174" mass="20019">MSVRTIIRDLKENCPTSSMTEKAIRGSTTNAVFAYSIHLLEWPDDKCNYNHCPWGSSSTLNLDLSNPILTKAVQGFFSPIARRSLVTFGLNALRGRHQIRKGVWGGSWKSNNAHDFIKYTVSKGYQIHSWEFGFECFLRKQTIVLCQVEKVKEDMFNKLYGSIRSDEDNSYRMH</sequence>